<comment type="similarity">
    <text evidence="5">Belongs to the TRAFAC class TrmE-Era-EngA-EngB-Septin-like GTPase superfamily. AIG1/Toc34/Toc159-like paraseptin GTPase family. IAN subfamily.</text>
</comment>
<dbReference type="Ensembl" id="ENSATET00000029995.3">
    <property type="protein sequence ID" value="ENSATEP00000029548.1"/>
    <property type="gene ID" value="ENSATEG00000020398.3"/>
</dbReference>
<feature type="domain" description="AIG1-type G" evidence="16">
    <location>
        <begin position="165"/>
        <end position="349"/>
    </location>
</feature>
<evidence type="ECO:0000256" key="6">
    <source>
        <dbReference type="ARBA" id="ARBA00022490"/>
    </source>
</evidence>
<evidence type="ECO:0000256" key="14">
    <source>
        <dbReference type="ARBA" id="ARBA00073539"/>
    </source>
</evidence>
<dbReference type="PANTHER" id="PTHR10903">
    <property type="entry name" value="GTPASE, IMAP FAMILY MEMBER-RELATED"/>
    <property type="match status" value="1"/>
</dbReference>
<keyword evidence="7" id="KW-0677">Repeat</keyword>
<keyword evidence="8" id="KW-0547">Nucleotide-binding</keyword>
<keyword evidence="11" id="KW-0496">Mitochondrion</keyword>
<protein>
    <recommendedName>
        <fullName evidence="14">GTPase IMAP family member 8</fullName>
    </recommendedName>
    <alternativeName>
        <fullName evidence="15">Immune-associated nucleotide-binding protein 9</fullName>
    </alternativeName>
</protein>
<keyword evidence="9" id="KW-0256">Endoplasmic reticulum</keyword>
<reference evidence="17" key="1">
    <citation type="submission" date="2021-04" db="EMBL/GenBank/DDBJ databases">
        <authorList>
            <consortium name="Wellcome Sanger Institute Data Sharing"/>
        </authorList>
    </citation>
    <scope>NUCLEOTIDE SEQUENCE [LARGE SCALE GENOMIC DNA]</scope>
</reference>
<evidence type="ECO:0000256" key="3">
    <source>
        <dbReference type="ARBA" id="ARBA00004514"/>
    </source>
</evidence>
<evidence type="ECO:0000256" key="8">
    <source>
        <dbReference type="ARBA" id="ARBA00022741"/>
    </source>
</evidence>
<dbReference type="PANTHER" id="PTHR10903:SF188">
    <property type="entry name" value="GTPASE IMAP FAMILY MEMBER 2-LIKE-RELATED"/>
    <property type="match status" value="1"/>
</dbReference>
<evidence type="ECO:0000256" key="13">
    <source>
        <dbReference type="ARBA" id="ARBA00056809"/>
    </source>
</evidence>
<keyword evidence="12" id="KW-0342">GTP-binding</keyword>
<evidence type="ECO:0000256" key="12">
    <source>
        <dbReference type="ARBA" id="ARBA00023134"/>
    </source>
</evidence>
<evidence type="ECO:0000256" key="10">
    <source>
        <dbReference type="ARBA" id="ARBA00023034"/>
    </source>
</evidence>
<dbReference type="InterPro" id="IPR027417">
    <property type="entry name" value="P-loop_NTPase"/>
</dbReference>
<dbReference type="GO" id="GO:0005794">
    <property type="term" value="C:Golgi apparatus"/>
    <property type="evidence" value="ECO:0007669"/>
    <property type="project" value="UniProtKB-SubCell"/>
</dbReference>
<dbReference type="InterPro" id="IPR006703">
    <property type="entry name" value="G_AIG1"/>
</dbReference>
<comment type="function">
    <text evidence="13">Exerts an anti-apoptotic effect in the immune system and is involved in responses to infections.</text>
</comment>
<dbReference type="RefSeq" id="XP_026217218.1">
    <property type="nucleotide sequence ID" value="XM_026361433.1"/>
</dbReference>
<reference evidence="17" key="3">
    <citation type="submission" date="2025-09" db="UniProtKB">
        <authorList>
            <consortium name="Ensembl"/>
        </authorList>
    </citation>
    <scope>IDENTIFICATION</scope>
</reference>
<proteinExistence type="inferred from homology"/>
<evidence type="ECO:0000256" key="9">
    <source>
        <dbReference type="ARBA" id="ARBA00022824"/>
    </source>
</evidence>
<evidence type="ECO:0000256" key="2">
    <source>
        <dbReference type="ARBA" id="ARBA00004240"/>
    </source>
</evidence>
<organism evidence="17 18">
    <name type="scientific">Anabas testudineus</name>
    <name type="common">Climbing perch</name>
    <name type="synonym">Anthias testudineus</name>
    <dbReference type="NCBI Taxonomy" id="64144"/>
    <lineage>
        <taxon>Eukaryota</taxon>
        <taxon>Metazoa</taxon>
        <taxon>Chordata</taxon>
        <taxon>Craniata</taxon>
        <taxon>Vertebrata</taxon>
        <taxon>Euteleostomi</taxon>
        <taxon>Actinopterygii</taxon>
        <taxon>Neopterygii</taxon>
        <taxon>Teleostei</taxon>
        <taxon>Neoteleostei</taxon>
        <taxon>Acanthomorphata</taxon>
        <taxon>Anabantaria</taxon>
        <taxon>Anabantiformes</taxon>
        <taxon>Anabantoidei</taxon>
        <taxon>Anabantidae</taxon>
        <taxon>Anabas</taxon>
    </lineage>
</organism>
<evidence type="ECO:0000256" key="1">
    <source>
        <dbReference type="ARBA" id="ARBA00004173"/>
    </source>
</evidence>
<dbReference type="GeneTree" id="ENSGT01140000282522"/>
<evidence type="ECO:0000256" key="5">
    <source>
        <dbReference type="ARBA" id="ARBA00008535"/>
    </source>
</evidence>
<dbReference type="InParanoid" id="A0A3Q1JFZ3"/>
<evidence type="ECO:0000256" key="11">
    <source>
        <dbReference type="ARBA" id="ARBA00023128"/>
    </source>
</evidence>
<dbReference type="OrthoDB" id="8954335at2759"/>
<reference evidence="17" key="2">
    <citation type="submission" date="2025-08" db="UniProtKB">
        <authorList>
            <consortium name="Ensembl"/>
        </authorList>
    </citation>
    <scope>IDENTIFICATION</scope>
</reference>
<dbReference type="GO" id="GO:0005783">
    <property type="term" value="C:endoplasmic reticulum"/>
    <property type="evidence" value="ECO:0007669"/>
    <property type="project" value="UniProtKB-SubCell"/>
</dbReference>
<dbReference type="Gene3D" id="3.40.50.300">
    <property type="entry name" value="P-loop containing nucleotide triphosphate hydrolases"/>
    <property type="match status" value="1"/>
</dbReference>
<dbReference type="Pfam" id="PF04548">
    <property type="entry name" value="AIG1"/>
    <property type="match status" value="1"/>
</dbReference>
<accession>A0A3Q1JFZ3</accession>
<keyword evidence="10" id="KW-0333">Golgi apparatus</keyword>
<dbReference type="InterPro" id="IPR045058">
    <property type="entry name" value="GIMA/IAN/Toc"/>
</dbReference>
<dbReference type="PROSITE" id="PS51720">
    <property type="entry name" value="G_AIG1"/>
    <property type="match status" value="1"/>
</dbReference>
<evidence type="ECO:0000259" key="16">
    <source>
        <dbReference type="PROSITE" id="PS51720"/>
    </source>
</evidence>
<dbReference type="STRING" id="64144.ENSATEP00000029548"/>
<keyword evidence="18" id="KW-1185">Reference proteome</keyword>
<keyword evidence="6" id="KW-0963">Cytoplasm</keyword>
<evidence type="ECO:0000313" key="17">
    <source>
        <dbReference type="Ensembl" id="ENSATEP00000029548.1"/>
    </source>
</evidence>
<dbReference type="AlphaFoldDB" id="A0A3Q1JFZ3"/>
<dbReference type="GeneID" id="113163099"/>
<evidence type="ECO:0000256" key="15">
    <source>
        <dbReference type="ARBA" id="ARBA00077278"/>
    </source>
</evidence>
<dbReference type="FunFam" id="3.40.50.300:FF:000536">
    <property type="entry name" value="GTPase IMAP family member 8"/>
    <property type="match status" value="1"/>
</dbReference>
<dbReference type="SUPFAM" id="SSF52540">
    <property type="entry name" value="P-loop containing nucleoside triphosphate hydrolases"/>
    <property type="match status" value="1"/>
</dbReference>
<sequence>MSHNRVSVAVLGSGDSLKKALITNILGKDLKQVSNRNSPENGNEIYENDTYIITCVHDETKGLFALKQHLDTCSLVVDSEFSVEKVWKDIDTLSKRSGKPTNEFIVVPPLSWKRTDSYPFNLKTMDHLCIDLRELAEDRHLIPTNKKQHYHPGSAQMSTTERLAGKKVNLVLLGLSGTGKSASGNTILGREQFLSKPSAKAVTTKCQVAETKINGALVRVIDTPDIFNEDLSISVKKKQVKQCKELCHSEHCVFLLVIQVGRFTDGERDILTKVEREFGSRARQHTILLFTCGEELQRADMNLEDFLQSCPRELKQIVEMCEYRCVLFDNKSPIPQQMEKLMQKVEEMF</sequence>
<dbReference type="GO" id="GO:0005739">
    <property type="term" value="C:mitochondrion"/>
    <property type="evidence" value="ECO:0007669"/>
    <property type="project" value="UniProtKB-SubCell"/>
</dbReference>
<comment type="subcellular location">
    <subcellularLocation>
        <location evidence="3">Cytoplasm</location>
        <location evidence="3">Cytosol</location>
    </subcellularLocation>
    <subcellularLocation>
        <location evidence="2">Endoplasmic reticulum</location>
    </subcellularLocation>
    <subcellularLocation>
        <location evidence="4">Golgi apparatus</location>
    </subcellularLocation>
    <subcellularLocation>
        <location evidence="1">Mitochondrion</location>
    </subcellularLocation>
</comment>
<dbReference type="Proteomes" id="UP000265040">
    <property type="component" value="Chromosome 2"/>
</dbReference>
<dbReference type="OMA" id="NCKRTDY"/>
<evidence type="ECO:0000256" key="4">
    <source>
        <dbReference type="ARBA" id="ARBA00004555"/>
    </source>
</evidence>
<dbReference type="GO" id="GO:0005525">
    <property type="term" value="F:GTP binding"/>
    <property type="evidence" value="ECO:0007669"/>
    <property type="project" value="UniProtKB-KW"/>
</dbReference>
<dbReference type="GO" id="GO:0005829">
    <property type="term" value="C:cytosol"/>
    <property type="evidence" value="ECO:0007669"/>
    <property type="project" value="UniProtKB-SubCell"/>
</dbReference>
<evidence type="ECO:0000256" key="7">
    <source>
        <dbReference type="ARBA" id="ARBA00022737"/>
    </source>
</evidence>
<evidence type="ECO:0000313" key="18">
    <source>
        <dbReference type="Proteomes" id="UP000265040"/>
    </source>
</evidence>
<name>A0A3Q1JFZ3_ANATE</name>